<evidence type="ECO:0000313" key="2">
    <source>
        <dbReference type="EMBL" id="MFD0798461.1"/>
    </source>
</evidence>
<dbReference type="InterPro" id="IPR054339">
    <property type="entry name" value="GMT_wHTH"/>
</dbReference>
<evidence type="ECO:0000259" key="1">
    <source>
        <dbReference type="Pfam" id="PF22560"/>
    </source>
</evidence>
<proteinExistence type="predicted"/>
<dbReference type="Proteomes" id="UP001597012">
    <property type="component" value="Unassembled WGS sequence"/>
</dbReference>
<gene>
    <name evidence="2" type="primary">tcmP</name>
    <name evidence="2" type="ORF">ACFQZJ_13395</name>
</gene>
<dbReference type="Pfam" id="PF22560">
    <property type="entry name" value="GMT-wHTH"/>
    <property type="match status" value="1"/>
</dbReference>
<name>A0ABW3B549_9FLAO</name>
<dbReference type="RefSeq" id="WP_379935207.1">
    <property type="nucleotide sequence ID" value="NZ_JBHTHY010000011.1"/>
</dbReference>
<dbReference type="NCBIfam" id="TIGR04474">
    <property type="entry name" value="tcm_partner"/>
    <property type="match status" value="1"/>
</dbReference>
<dbReference type="InterPro" id="IPR031009">
    <property type="entry name" value="Tcm_partner"/>
</dbReference>
<evidence type="ECO:0000313" key="3">
    <source>
        <dbReference type="Proteomes" id="UP001597012"/>
    </source>
</evidence>
<protein>
    <submittedName>
        <fullName evidence="2">Three-Cys-motif partner protein TcmP</fullName>
    </submittedName>
</protein>
<organism evidence="2 3">
    <name type="scientific">Maribacter chungangensis</name>
    <dbReference type="NCBI Taxonomy" id="1069117"/>
    <lineage>
        <taxon>Bacteria</taxon>
        <taxon>Pseudomonadati</taxon>
        <taxon>Bacteroidota</taxon>
        <taxon>Flavobacteriia</taxon>
        <taxon>Flavobacteriales</taxon>
        <taxon>Flavobacteriaceae</taxon>
        <taxon>Maribacter</taxon>
    </lineage>
</organism>
<keyword evidence="3" id="KW-1185">Reference proteome</keyword>
<reference evidence="3" key="1">
    <citation type="journal article" date="2019" name="Int. J. Syst. Evol. Microbiol.">
        <title>The Global Catalogue of Microorganisms (GCM) 10K type strain sequencing project: providing services to taxonomists for standard genome sequencing and annotation.</title>
        <authorList>
            <consortium name="The Broad Institute Genomics Platform"/>
            <consortium name="The Broad Institute Genome Sequencing Center for Infectious Disease"/>
            <person name="Wu L."/>
            <person name="Ma J."/>
        </authorList>
    </citation>
    <scope>NUCLEOTIDE SEQUENCE [LARGE SCALE GENOMIC DNA]</scope>
    <source>
        <strain evidence="3">CCUG 61948</strain>
    </source>
</reference>
<sequence length="365" mass="42448">MSKDFFKKFTEDTNVKLELYEDYLMKWLPVFIVPPKPIRNTVNIMDLFCGPGKDEEGTLGSPLIALKVLKVYEGYIFKSPVTINLYFNDKEQEHINQLKLNIEEFGYRKDLINIYYSCSDFEELYPKIYQISNKSANLIFLDQFGIKYVNQEKFIEICQLSVTDLIFFISSTTFKRFHSDQNIYKVLNLTPDEIQNEEFYKIHRLVHKAYSSFIPEGHSYGLAPFSIKKGSNVYGLIFGSGHPLGLEKFLDICWLKDETTGEANFDIQGDVKLRHQPSLFAAEEAKTLKIDIFQAELEKAILNGELTSDLQIYLFALNRGFTNKHISPIIKKLKTEKKIDLKYPSFKCGTVWDRKRTPRVIQINN</sequence>
<feature type="domain" description="GMT-like wHTH" evidence="1">
    <location>
        <begin position="279"/>
        <end position="341"/>
    </location>
</feature>
<accession>A0ABW3B549</accession>
<comment type="caution">
    <text evidence="2">The sequence shown here is derived from an EMBL/GenBank/DDBJ whole genome shotgun (WGS) entry which is preliminary data.</text>
</comment>
<dbReference type="EMBL" id="JBHTHY010000011">
    <property type="protein sequence ID" value="MFD0798461.1"/>
    <property type="molecule type" value="Genomic_DNA"/>
</dbReference>